<evidence type="ECO:0000256" key="2">
    <source>
        <dbReference type="ARBA" id="ARBA00023231"/>
    </source>
</evidence>
<dbReference type="InterPro" id="IPR003731">
    <property type="entry name" value="Di-Nase_FeMo-co_biosynth"/>
</dbReference>
<dbReference type="Pfam" id="PF02579">
    <property type="entry name" value="Nitro_FeMo-Co"/>
    <property type="match status" value="1"/>
</dbReference>
<protein>
    <submittedName>
        <fullName evidence="5">Nitrogen fixation protein NifX</fullName>
    </submittedName>
</protein>
<evidence type="ECO:0000313" key="5">
    <source>
        <dbReference type="EMBL" id="KAA5604255.1"/>
    </source>
</evidence>
<gene>
    <name evidence="5" type="ORF">F1188_16930</name>
</gene>
<organism evidence="5 6">
    <name type="scientific">Roseospira marina</name>
    <dbReference type="NCBI Taxonomy" id="140057"/>
    <lineage>
        <taxon>Bacteria</taxon>
        <taxon>Pseudomonadati</taxon>
        <taxon>Pseudomonadota</taxon>
        <taxon>Alphaproteobacteria</taxon>
        <taxon>Rhodospirillales</taxon>
        <taxon>Rhodospirillaceae</taxon>
        <taxon>Roseospira</taxon>
    </lineage>
</organism>
<evidence type="ECO:0000256" key="3">
    <source>
        <dbReference type="SAM" id="MobiDB-lite"/>
    </source>
</evidence>
<dbReference type="CDD" id="cd00853">
    <property type="entry name" value="NifX"/>
    <property type="match status" value="1"/>
</dbReference>
<reference evidence="5 6" key="1">
    <citation type="submission" date="2019-09" db="EMBL/GenBank/DDBJ databases">
        <title>Genome sequence of Roseospira marina, one of the more divergent members of the non-sulfur purple photosynthetic bacterial family, the Rhodospirillaceae.</title>
        <authorList>
            <person name="Meyer T."/>
            <person name="Kyndt J."/>
        </authorList>
    </citation>
    <scope>NUCLEOTIDE SEQUENCE [LARGE SCALE GENOMIC DNA]</scope>
    <source>
        <strain evidence="5 6">DSM 15113</strain>
    </source>
</reference>
<proteinExistence type="inferred from homology"/>
<dbReference type="Proteomes" id="UP000324065">
    <property type="component" value="Unassembled WGS sequence"/>
</dbReference>
<evidence type="ECO:0000256" key="1">
    <source>
        <dbReference type="ARBA" id="ARBA00010285"/>
    </source>
</evidence>
<evidence type="ECO:0000259" key="4">
    <source>
        <dbReference type="Pfam" id="PF02579"/>
    </source>
</evidence>
<dbReference type="OrthoDB" id="9797941at2"/>
<dbReference type="PANTHER" id="PTHR33937">
    <property type="entry name" value="IRON-MOLYBDENUM PROTEIN-RELATED-RELATED"/>
    <property type="match status" value="1"/>
</dbReference>
<evidence type="ECO:0000313" key="6">
    <source>
        <dbReference type="Proteomes" id="UP000324065"/>
    </source>
</evidence>
<dbReference type="PANTHER" id="PTHR33937:SF1">
    <property type="entry name" value="IRON-MOLIBDENUM COFACTOR PROCESSING PROTEIN"/>
    <property type="match status" value="1"/>
</dbReference>
<dbReference type="InterPro" id="IPR036105">
    <property type="entry name" value="DiNase_FeMo-co_biosyn_sf"/>
</dbReference>
<dbReference type="AlphaFoldDB" id="A0A5M6I8X2"/>
<dbReference type="Gene3D" id="3.30.420.130">
    <property type="entry name" value="Dinitrogenase iron-molybdenum cofactor biosynthesis domain"/>
    <property type="match status" value="1"/>
</dbReference>
<comment type="caution">
    <text evidence="5">The sequence shown here is derived from an EMBL/GenBank/DDBJ whole genome shotgun (WGS) entry which is preliminary data.</text>
</comment>
<dbReference type="EMBL" id="VWPJ01000020">
    <property type="protein sequence ID" value="KAA5604255.1"/>
    <property type="molecule type" value="Genomic_DNA"/>
</dbReference>
<feature type="domain" description="Dinitrogenase iron-molybdenum cofactor biosynthesis" evidence="4">
    <location>
        <begin position="12"/>
        <end position="104"/>
    </location>
</feature>
<feature type="compositionally biased region" description="Basic residues" evidence="3">
    <location>
        <begin position="119"/>
        <end position="132"/>
    </location>
</feature>
<accession>A0A5M6I8X2</accession>
<keyword evidence="6" id="KW-1185">Reference proteome</keyword>
<feature type="region of interest" description="Disordered" evidence="3">
    <location>
        <begin position="117"/>
        <end position="152"/>
    </location>
</feature>
<name>A0A5M6I8X2_9PROT</name>
<dbReference type="InterPro" id="IPR051840">
    <property type="entry name" value="NifX/NifY_domain"/>
</dbReference>
<comment type="similarity">
    <text evidence="1">Belongs to the NifX/NifY family.</text>
</comment>
<keyword evidence="2" id="KW-0535">Nitrogen fixation</keyword>
<dbReference type="RefSeq" id="WP_150063632.1">
    <property type="nucleotide sequence ID" value="NZ_JACHII010000016.1"/>
</dbReference>
<dbReference type="InterPro" id="IPR034169">
    <property type="entry name" value="NifX-like"/>
</dbReference>
<sequence>MMIAFATQNLTHIDAHFGWAQHFLIYEVSAEGHTYLRTVRFKGALRADGDEGKLPPKLKALRGCALVFASDVGESAHARLSHQGVHPIVRCAGWSIAHALEDLIQTLRVRPSPWVRHAEQRRRLRRSPRRTPRLGFDGGEPTGPIRTRPAHS</sequence>
<dbReference type="SUPFAM" id="SSF53146">
    <property type="entry name" value="Nitrogenase accessory factor-like"/>
    <property type="match status" value="1"/>
</dbReference>